<gene>
    <name evidence="6" type="ORF">NHX12_002552</name>
</gene>
<evidence type="ECO:0000256" key="5">
    <source>
        <dbReference type="SAM" id="Phobius"/>
    </source>
</evidence>
<name>A0A9Q0IFJ2_9TELE</name>
<dbReference type="OrthoDB" id="10027693at2759"/>
<proteinExistence type="predicted"/>
<dbReference type="Proteomes" id="UP001148018">
    <property type="component" value="Unassembled WGS sequence"/>
</dbReference>
<dbReference type="PANTHER" id="PTHR15260:SF1">
    <property type="entry name" value="SARCOSPAN"/>
    <property type="match status" value="1"/>
</dbReference>
<accession>A0A9Q0IFJ2</accession>
<evidence type="ECO:0000313" key="7">
    <source>
        <dbReference type="Proteomes" id="UP001148018"/>
    </source>
</evidence>
<dbReference type="AlphaFoldDB" id="A0A9Q0IFJ2"/>
<keyword evidence="3 5" id="KW-1133">Transmembrane helix</keyword>
<feature type="transmembrane region" description="Helical" evidence="5">
    <location>
        <begin position="114"/>
        <end position="136"/>
    </location>
</feature>
<keyword evidence="7" id="KW-1185">Reference proteome</keyword>
<comment type="caution">
    <text evidence="6">The sequence shown here is derived from an EMBL/GenBank/DDBJ whole genome shotgun (WGS) entry which is preliminary data.</text>
</comment>
<evidence type="ECO:0000256" key="4">
    <source>
        <dbReference type="ARBA" id="ARBA00023136"/>
    </source>
</evidence>
<dbReference type="GO" id="GO:0042383">
    <property type="term" value="C:sarcolemma"/>
    <property type="evidence" value="ECO:0007669"/>
    <property type="project" value="TreeGrafter"/>
</dbReference>
<dbReference type="EMBL" id="JANIIK010000110">
    <property type="protein sequence ID" value="KAJ3596143.1"/>
    <property type="molecule type" value="Genomic_DNA"/>
</dbReference>
<organism evidence="6 7">
    <name type="scientific">Muraenolepis orangiensis</name>
    <name type="common">Patagonian moray cod</name>
    <dbReference type="NCBI Taxonomy" id="630683"/>
    <lineage>
        <taxon>Eukaryota</taxon>
        <taxon>Metazoa</taxon>
        <taxon>Chordata</taxon>
        <taxon>Craniata</taxon>
        <taxon>Vertebrata</taxon>
        <taxon>Euteleostomi</taxon>
        <taxon>Actinopterygii</taxon>
        <taxon>Neopterygii</taxon>
        <taxon>Teleostei</taxon>
        <taxon>Neoteleostei</taxon>
        <taxon>Acanthomorphata</taxon>
        <taxon>Zeiogadaria</taxon>
        <taxon>Gadariae</taxon>
        <taxon>Gadiformes</taxon>
        <taxon>Muraenolepidoidei</taxon>
        <taxon>Muraenolepididae</taxon>
        <taxon>Muraenolepis</taxon>
    </lineage>
</organism>
<dbReference type="InterPro" id="IPR007237">
    <property type="entry name" value="CD20-like"/>
</dbReference>
<evidence type="ECO:0000313" key="6">
    <source>
        <dbReference type="EMBL" id="KAJ3596143.1"/>
    </source>
</evidence>
<evidence type="ECO:0000256" key="3">
    <source>
        <dbReference type="ARBA" id="ARBA00022989"/>
    </source>
</evidence>
<protein>
    <recommendedName>
        <fullName evidence="8">Sarcospan</fullName>
    </recommendedName>
</protein>
<sequence length="160" mass="17660">MNCLLSVSCHQLCFTSMVGFVLYCITYLPEERTAKQFIAKLLYFLLCTVGLVLSLLVTAFSGHHYAQASSLHCGQVDEADCVCTLDPKDPIARTFTYQAVGDCAAITETLPVFFLVQVVLNALQALVCAAGTFVMWKHRYQQFYSGLQAGALGDQQWNKA</sequence>
<evidence type="ECO:0000256" key="2">
    <source>
        <dbReference type="ARBA" id="ARBA00022692"/>
    </source>
</evidence>
<feature type="transmembrane region" description="Helical" evidence="5">
    <location>
        <begin position="41"/>
        <end position="61"/>
    </location>
</feature>
<comment type="subcellular location">
    <subcellularLocation>
        <location evidence="1">Membrane</location>
        <topology evidence="1">Multi-pass membrane protein</topology>
    </subcellularLocation>
</comment>
<reference evidence="6" key="1">
    <citation type="submission" date="2022-07" db="EMBL/GenBank/DDBJ databases">
        <title>Chromosome-level genome of Muraenolepis orangiensis.</title>
        <authorList>
            <person name="Kim J."/>
        </authorList>
    </citation>
    <scope>NUCLEOTIDE SEQUENCE</scope>
    <source>
        <strain evidence="6">KU_S4_2022</strain>
        <tissue evidence="6">Muscle</tissue>
    </source>
</reference>
<keyword evidence="4 5" id="KW-0472">Membrane</keyword>
<evidence type="ECO:0008006" key="8">
    <source>
        <dbReference type="Google" id="ProtNLM"/>
    </source>
</evidence>
<evidence type="ECO:0000256" key="1">
    <source>
        <dbReference type="ARBA" id="ARBA00004141"/>
    </source>
</evidence>
<feature type="transmembrane region" description="Helical" evidence="5">
    <location>
        <begin position="12"/>
        <end position="29"/>
    </location>
</feature>
<dbReference type="GO" id="GO:0016010">
    <property type="term" value="C:dystrophin-associated glycoprotein complex"/>
    <property type="evidence" value="ECO:0007669"/>
    <property type="project" value="InterPro"/>
</dbReference>
<keyword evidence="2 5" id="KW-0812">Transmembrane</keyword>
<dbReference type="Pfam" id="PF04103">
    <property type="entry name" value="CD20"/>
    <property type="match status" value="1"/>
</dbReference>
<dbReference type="InterPro" id="IPR030429">
    <property type="entry name" value="Sarcospan"/>
</dbReference>
<dbReference type="PANTHER" id="PTHR15260">
    <property type="entry name" value="SARCOSPAN"/>
    <property type="match status" value="1"/>
</dbReference>